<organism evidence="1 2">
    <name type="scientific">Candidatus Amulumruptor caecigallinarius</name>
    <dbReference type="NCBI Taxonomy" id="2109911"/>
    <lineage>
        <taxon>Bacteria</taxon>
        <taxon>Pseudomonadati</taxon>
        <taxon>Bacteroidota</taxon>
        <taxon>Bacteroidia</taxon>
        <taxon>Bacteroidales</taxon>
        <taxon>Muribaculaceae</taxon>
        <taxon>Candidatus Amulumruptor</taxon>
    </lineage>
</organism>
<dbReference type="AlphaFoldDB" id="A0A4Q0UBJ9"/>
<dbReference type="Pfam" id="PF12412">
    <property type="entry name" value="DUF3667"/>
    <property type="match status" value="1"/>
</dbReference>
<name>A0A4Q0UBJ9_9BACT</name>
<evidence type="ECO:0000313" key="2">
    <source>
        <dbReference type="Proteomes" id="UP000711407"/>
    </source>
</evidence>
<protein>
    <submittedName>
        <fullName evidence="1">DUF3667 domain-containing protein</fullName>
    </submittedName>
</protein>
<evidence type="ECO:0000313" key="1">
    <source>
        <dbReference type="EMBL" id="HJE39025.1"/>
    </source>
</evidence>
<dbReference type="InterPro" id="IPR022134">
    <property type="entry name" value="DUF3667"/>
</dbReference>
<reference evidence="1" key="2">
    <citation type="submission" date="2021-09" db="EMBL/GenBank/DDBJ databases">
        <authorList>
            <person name="Gilroy R."/>
        </authorList>
    </citation>
    <scope>NUCLEOTIDE SEQUENCE</scope>
    <source>
        <strain evidence="1">4100</strain>
    </source>
</reference>
<accession>A0A4Q0UBJ9</accession>
<dbReference type="Proteomes" id="UP000711407">
    <property type="component" value="Unassembled WGS sequence"/>
</dbReference>
<sequence>MKKCLNCGNDCYDRFCPKCGQSTATGRTTWRSFSLTSLLEMLRFQGRNLHTCGELLLHPWTVIANYTAGRRVRYSSPLLFLLTLAILGTLLSSWAGLEDNDDRSSYLLRFHSFSSGMFTVCMLPPAILSLRIVYRKYGIKRYNTPELLIAGIYLSALSFLIDIILLPFDAWIIDTSGTNFTIFLVYCSVCVFKAFPIRPLWKAELRFIWFVILTGLFLGIYILALEEITKLILGPIIE</sequence>
<proteinExistence type="predicted"/>
<reference evidence="1" key="1">
    <citation type="journal article" date="2021" name="PeerJ">
        <title>Extensive microbial diversity within the chicken gut microbiome revealed by metagenomics and culture.</title>
        <authorList>
            <person name="Gilroy R."/>
            <person name="Ravi A."/>
            <person name="Getino M."/>
            <person name="Pursley I."/>
            <person name="Horton D.L."/>
            <person name="Alikhan N.F."/>
            <person name="Baker D."/>
            <person name="Gharbi K."/>
            <person name="Hall N."/>
            <person name="Watson M."/>
            <person name="Adriaenssens E.M."/>
            <person name="Foster-Nyarko E."/>
            <person name="Jarju S."/>
            <person name="Secka A."/>
            <person name="Antonio M."/>
            <person name="Oren A."/>
            <person name="Chaudhuri R.R."/>
            <person name="La Ragione R."/>
            <person name="Hildebrand F."/>
            <person name="Pallen M.J."/>
        </authorList>
    </citation>
    <scope>NUCLEOTIDE SEQUENCE</scope>
    <source>
        <strain evidence="1">4100</strain>
    </source>
</reference>
<comment type="caution">
    <text evidence="1">The sequence shown here is derived from an EMBL/GenBank/DDBJ whole genome shotgun (WGS) entry which is preliminary data.</text>
</comment>
<gene>
    <name evidence="1" type="ORF">K8V47_04630</name>
</gene>
<dbReference type="EMBL" id="DYXT01000027">
    <property type="protein sequence ID" value="HJE39025.1"/>
    <property type="molecule type" value="Genomic_DNA"/>
</dbReference>